<dbReference type="PROSITE" id="PS00214">
    <property type="entry name" value="FABP"/>
    <property type="match status" value="1"/>
</dbReference>
<evidence type="ECO:0000259" key="1">
    <source>
        <dbReference type="PROSITE" id="PS00214"/>
    </source>
</evidence>
<name>A0ABQ9XTS6_9EUKA</name>
<protein>
    <recommendedName>
        <fullName evidence="1">Cytosolic fatty-acid binding proteins domain-containing protein</fullName>
    </recommendedName>
</protein>
<dbReference type="InterPro" id="IPR000463">
    <property type="entry name" value="Fatty_acid-bd"/>
</dbReference>
<dbReference type="InterPro" id="IPR016024">
    <property type="entry name" value="ARM-type_fold"/>
</dbReference>
<keyword evidence="3" id="KW-1185">Reference proteome</keyword>
<evidence type="ECO:0000313" key="3">
    <source>
        <dbReference type="Proteomes" id="UP001281761"/>
    </source>
</evidence>
<gene>
    <name evidence="2" type="ORF">BLNAU_10209</name>
</gene>
<reference evidence="2 3" key="1">
    <citation type="journal article" date="2022" name="bioRxiv">
        <title>Genomics of Preaxostyla Flagellates Illuminates Evolutionary Transitions and the Path Towards Mitochondrial Loss.</title>
        <authorList>
            <person name="Novak L.V.F."/>
            <person name="Treitli S.C."/>
            <person name="Pyrih J."/>
            <person name="Halakuc P."/>
            <person name="Pipaliya S.V."/>
            <person name="Vacek V."/>
            <person name="Brzon O."/>
            <person name="Soukal P."/>
            <person name="Eme L."/>
            <person name="Dacks J.B."/>
            <person name="Karnkowska A."/>
            <person name="Elias M."/>
            <person name="Hampl V."/>
        </authorList>
    </citation>
    <scope>NUCLEOTIDE SEQUENCE [LARGE SCALE GENOMIC DNA]</scope>
    <source>
        <strain evidence="2">NAU3</strain>
        <tissue evidence="2">Gut</tissue>
    </source>
</reference>
<accession>A0ABQ9XTS6</accession>
<feature type="domain" description="Cytosolic fatty-acid binding proteins" evidence="1">
    <location>
        <begin position="22"/>
        <end position="39"/>
    </location>
</feature>
<dbReference type="SUPFAM" id="SSF48371">
    <property type="entry name" value="ARM repeat"/>
    <property type="match status" value="1"/>
</dbReference>
<sequence>MENDYQFDKRLAEYASEFISSVTWNIGHLLHFEDLLKAIGQGSPDPTAVFVDSMTVLESSSHPSIIRETLAFLHRCLDWCSPSNRLTLVSSKLFSRLLSTPHLRNLSVIEDKVILPNILALFNSGVYLSSPDFLQALSTTSDTDPQIFRDLVLNEVLIPIEPSLVQISRNPHLLSWKEEYKNTLQLLTEIFEVSALHQPTLDSICSSRIPMVFQSLLSKVEDEDTHQLAVWTISYNISKWQTEESETAGRGRILLQTLEQEGFRDYLEQTLFHDTSSLYGKDVRDKSFSIVNTLGMNSPEPR</sequence>
<organism evidence="2 3">
    <name type="scientific">Blattamonas nauphoetae</name>
    <dbReference type="NCBI Taxonomy" id="2049346"/>
    <lineage>
        <taxon>Eukaryota</taxon>
        <taxon>Metamonada</taxon>
        <taxon>Preaxostyla</taxon>
        <taxon>Oxymonadida</taxon>
        <taxon>Blattamonas</taxon>
    </lineage>
</organism>
<evidence type="ECO:0000313" key="2">
    <source>
        <dbReference type="EMBL" id="KAK2954879.1"/>
    </source>
</evidence>
<comment type="caution">
    <text evidence="2">The sequence shown here is derived from an EMBL/GenBank/DDBJ whole genome shotgun (WGS) entry which is preliminary data.</text>
</comment>
<dbReference type="EMBL" id="JARBJD010000073">
    <property type="protein sequence ID" value="KAK2954879.1"/>
    <property type="molecule type" value="Genomic_DNA"/>
</dbReference>
<dbReference type="Proteomes" id="UP001281761">
    <property type="component" value="Unassembled WGS sequence"/>
</dbReference>
<proteinExistence type="predicted"/>